<dbReference type="PANTHER" id="PTHR30273">
    <property type="entry name" value="PERIPLASMIC SIGNAL SENSOR AND SIGMA FACTOR ACTIVATOR FECR-RELATED"/>
    <property type="match status" value="1"/>
</dbReference>
<evidence type="ECO:0000313" key="3">
    <source>
        <dbReference type="EMBL" id="SAI59204.1"/>
    </source>
</evidence>
<dbReference type="PANTHER" id="PTHR30273:SF2">
    <property type="entry name" value="PROTEIN FECR"/>
    <property type="match status" value="1"/>
</dbReference>
<dbReference type="EMBL" id="FKBS01000029">
    <property type="protein sequence ID" value="SAI59204.1"/>
    <property type="molecule type" value="Genomic_DNA"/>
</dbReference>
<dbReference type="Pfam" id="PF04773">
    <property type="entry name" value="FecR"/>
    <property type="match status" value="1"/>
</dbReference>
<sequence length="337" mass="37122">METPANLPTMPRLQGAPIPVAVSKAAVRWLVALDAPQATQQTREQWRAWLQADSAHARAWAHLQEMGLCLRQVDPAIAHSTLLPPDTSMSPGRRRALRMLAGGAVSVAGVWALQGSPGWRAWRADYRTAVGERRRIVLADGGEVVLNTDSAIDIRFDEQRRLLHMLRGEMLVTTGQDRQASPAMRPFLVETAQGRLRALGTRFTVRQLEDECLLSVLDGAVEVKPADAPAQSFVVEAGRQVRFDRWQLLDSAQADPAAGAWSNGMLVVHQMPLGEFVAELARYRSGHLDCDASVAALAVSGIFPVDDTERVLDMLRRTLPVTVRTRTRYWVTVQAAT</sequence>
<accession>A0A157RMT9</accession>
<dbReference type="GO" id="GO:0016989">
    <property type="term" value="F:sigma factor antagonist activity"/>
    <property type="evidence" value="ECO:0007669"/>
    <property type="project" value="TreeGrafter"/>
</dbReference>
<dbReference type="OrthoDB" id="1100567at2"/>
<evidence type="ECO:0000259" key="2">
    <source>
        <dbReference type="Pfam" id="PF16220"/>
    </source>
</evidence>
<gene>
    <name evidence="3" type="primary">fecR_4</name>
    <name evidence="3" type="ORF">SAMEA1982600_05243</name>
</gene>
<feature type="domain" description="FecR protein" evidence="1">
    <location>
        <begin position="125"/>
        <end position="222"/>
    </location>
</feature>
<evidence type="ECO:0000313" key="4">
    <source>
        <dbReference type="Proteomes" id="UP000077037"/>
    </source>
</evidence>
<dbReference type="Gene3D" id="2.60.120.1440">
    <property type="match status" value="1"/>
</dbReference>
<dbReference type="InterPro" id="IPR006860">
    <property type="entry name" value="FecR"/>
</dbReference>
<dbReference type="PIRSF" id="PIRSF018266">
    <property type="entry name" value="FecR"/>
    <property type="match status" value="1"/>
</dbReference>
<feature type="domain" description="FecR N-terminal" evidence="2">
    <location>
        <begin position="25"/>
        <end position="65"/>
    </location>
</feature>
<dbReference type="Proteomes" id="UP000077037">
    <property type="component" value="Unassembled WGS sequence"/>
</dbReference>
<dbReference type="Pfam" id="PF16220">
    <property type="entry name" value="DUF4880"/>
    <property type="match status" value="1"/>
</dbReference>
<organism evidence="3 4">
    <name type="scientific">Bordetella ansorpii</name>
    <dbReference type="NCBI Taxonomy" id="288768"/>
    <lineage>
        <taxon>Bacteria</taxon>
        <taxon>Pseudomonadati</taxon>
        <taxon>Pseudomonadota</taxon>
        <taxon>Betaproteobacteria</taxon>
        <taxon>Burkholderiales</taxon>
        <taxon>Alcaligenaceae</taxon>
        <taxon>Bordetella</taxon>
    </lineage>
</organism>
<proteinExistence type="predicted"/>
<name>A0A157RMT9_9BORD</name>
<evidence type="ECO:0000259" key="1">
    <source>
        <dbReference type="Pfam" id="PF04773"/>
    </source>
</evidence>
<protein>
    <submittedName>
        <fullName evidence="3">Regulator of iron dicitrate transport</fullName>
    </submittedName>
</protein>
<dbReference type="InterPro" id="IPR032623">
    <property type="entry name" value="FecR_N"/>
</dbReference>
<dbReference type="InterPro" id="IPR012373">
    <property type="entry name" value="Ferrdict_sens_TM"/>
</dbReference>
<reference evidence="3 4" key="1">
    <citation type="submission" date="2016-03" db="EMBL/GenBank/DDBJ databases">
        <authorList>
            <consortium name="Pathogen Informatics"/>
        </authorList>
    </citation>
    <scope>NUCLEOTIDE SEQUENCE [LARGE SCALE GENOMIC DNA]</scope>
    <source>
        <strain evidence="3 4">NCTC13364</strain>
    </source>
</reference>
<dbReference type="AlphaFoldDB" id="A0A157RMT9"/>